<feature type="region of interest" description="Disordered" evidence="2">
    <location>
        <begin position="1"/>
        <end position="26"/>
    </location>
</feature>
<evidence type="ECO:0000313" key="5">
    <source>
        <dbReference type="Proteomes" id="UP000008743"/>
    </source>
</evidence>
<feature type="domain" description="Protein kinase" evidence="3">
    <location>
        <begin position="471"/>
        <end position="815"/>
    </location>
</feature>
<dbReference type="PROSITE" id="PS50011">
    <property type="entry name" value="PROTEIN_KINASE_DOM"/>
    <property type="match status" value="1"/>
</dbReference>
<dbReference type="EMBL" id="KE346364">
    <property type="protein sequence ID" value="KJE92981.1"/>
    <property type="molecule type" value="Genomic_DNA"/>
</dbReference>
<dbReference type="OrthoDB" id="5979581at2759"/>
<sequence>MSTIDPAKRPLGYSDEGLSEKNPNKRARLEDPAAAVAAAATAVLVAPWTTTSLQAASTAAAPLTLTTSPATAMMTTTELAASAPPNSHTTSSAETAPAVTNDAVQPQAGPSTNPQASLSTPNLDATFSQLDANAKVVHLQQLRAHDQQLFDKDRQLLENQRDQAQQLRAHDQQLFEKDRQLLEIQRDQAQQLLENERDKVQELQVDRVRFLSEIGSSTNATFVARFVTKDPNPTLQTNLSDLRLPPLDRNALHQKLEDVRNDASRTGHETDMHWAVANYCQAVCEQVGAQLNFHANSSTKSADVIATTWAVDRVSPRASRATSAGSRVDVLLYYSRLFVEVKKVFADVQHARLQVASYVARSLFRTGVPVTSWPDFLYGLVWCEADTVSVTRVDLKQDGKLIAPKVTFAETRDPERAVLFVVWQSILAHHAAAKTNAPSNSDDPNSWTCNFGCTDPRAGNPGAAAPGQPDNAAGGGAPAGAGGNVVTTNSLVLSLTTGPQPLLDAQVFHRDFMFTGKLRLNSSEEFTNVVVKVAAANRKPLTEQLAREGMALALLNRDRKEAAAHGIPELLSFCTVNLDGTPGLALVTGLISGHSVDWMQHQPYAANFASQVCDTLRWIHAQGVVHGDIHCGNLLVTEAQLPSSIPQQQETPTSTLVPPKSPHLSIALVDFGLSCFLPAVTREHVQAALLAAPVTVAAAQELKLWLRHVEANSWSVWPSHFYHIARSDRVATPQADFLSLGLLAVSLEIGGTRVLEQRVHLDDSDDAVARAQRRHFLRNQRHLQSLLEKPTATLTEVQKIVALADDDVPTPPALV</sequence>
<dbReference type="InterPro" id="IPR000719">
    <property type="entry name" value="Prot_kinase_dom"/>
</dbReference>
<dbReference type="SMART" id="SM00220">
    <property type="entry name" value="S_TKc"/>
    <property type="match status" value="1"/>
</dbReference>
<dbReference type="Gene3D" id="1.10.510.10">
    <property type="entry name" value="Transferase(Phosphotransferase) domain 1"/>
    <property type="match status" value="1"/>
</dbReference>
<evidence type="ECO:0000313" key="4">
    <source>
        <dbReference type="EMBL" id="KJE92981.1"/>
    </source>
</evidence>
<dbReference type="Proteomes" id="UP000008743">
    <property type="component" value="Unassembled WGS sequence"/>
</dbReference>
<evidence type="ECO:0000259" key="3">
    <source>
        <dbReference type="PROSITE" id="PS50011"/>
    </source>
</evidence>
<reference evidence="5" key="1">
    <citation type="submission" date="2011-02" db="EMBL/GenBank/DDBJ databases">
        <title>The Genome Sequence of Capsaspora owczarzaki ATCC 30864.</title>
        <authorList>
            <person name="Russ C."/>
            <person name="Cuomo C."/>
            <person name="Burger G."/>
            <person name="Gray M.W."/>
            <person name="Holland P.W.H."/>
            <person name="King N."/>
            <person name="Lang F.B.F."/>
            <person name="Roger A.J."/>
            <person name="Ruiz-Trillo I."/>
            <person name="Young S.K."/>
            <person name="Zeng Q."/>
            <person name="Gargeya S."/>
            <person name="Alvarado L."/>
            <person name="Berlin A."/>
            <person name="Chapman S.B."/>
            <person name="Chen Z."/>
            <person name="Freedman E."/>
            <person name="Gellesch M."/>
            <person name="Goldberg J."/>
            <person name="Griggs A."/>
            <person name="Gujja S."/>
            <person name="Heilman E."/>
            <person name="Heiman D."/>
            <person name="Howarth C."/>
            <person name="Mehta T."/>
            <person name="Neiman D."/>
            <person name="Pearson M."/>
            <person name="Roberts A."/>
            <person name="Saif S."/>
            <person name="Shea T."/>
            <person name="Shenoy N."/>
            <person name="Sisk P."/>
            <person name="Stolte C."/>
            <person name="Sykes S."/>
            <person name="White J."/>
            <person name="Yandava C."/>
            <person name="Haas B."/>
            <person name="Nusbaum C."/>
            <person name="Birren B."/>
        </authorList>
    </citation>
    <scope>NUCLEOTIDE SEQUENCE</scope>
    <source>
        <strain evidence="5">ATCC 30864</strain>
    </source>
</reference>
<proteinExistence type="predicted"/>
<dbReference type="SUPFAM" id="SSF56112">
    <property type="entry name" value="Protein kinase-like (PK-like)"/>
    <property type="match status" value="1"/>
</dbReference>
<protein>
    <recommendedName>
        <fullName evidence="3">Protein kinase domain-containing protein</fullName>
    </recommendedName>
</protein>
<keyword evidence="1" id="KW-0175">Coiled coil</keyword>
<organism evidence="4 5">
    <name type="scientific">Capsaspora owczarzaki (strain ATCC 30864)</name>
    <dbReference type="NCBI Taxonomy" id="595528"/>
    <lineage>
        <taxon>Eukaryota</taxon>
        <taxon>Filasterea</taxon>
        <taxon>Capsaspora</taxon>
    </lineage>
</organism>
<name>A0A0D2UD41_CAPO3</name>
<dbReference type="GO" id="GO:0005524">
    <property type="term" value="F:ATP binding"/>
    <property type="evidence" value="ECO:0007669"/>
    <property type="project" value="InterPro"/>
</dbReference>
<dbReference type="InParanoid" id="A0A0D2UD41"/>
<evidence type="ECO:0000256" key="2">
    <source>
        <dbReference type="SAM" id="MobiDB-lite"/>
    </source>
</evidence>
<gene>
    <name evidence="4" type="ORF">CAOG_003849</name>
</gene>
<dbReference type="PhylomeDB" id="A0A0D2UD41"/>
<feature type="region of interest" description="Disordered" evidence="2">
    <location>
        <begin position="103"/>
        <end position="122"/>
    </location>
</feature>
<dbReference type="GO" id="GO:0004672">
    <property type="term" value="F:protein kinase activity"/>
    <property type="evidence" value="ECO:0007669"/>
    <property type="project" value="InterPro"/>
</dbReference>
<accession>A0A0D2UD41</accession>
<keyword evidence="5" id="KW-1185">Reference proteome</keyword>
<evidence type="ECO:0000256" key="1">
    <source>
        <dbReference type="SAM" id="Coils"/>
    </source>
</evidence>
<feature type="coiled-coil region" evidence="1">
    <location>
        <begin position="179"/>
        <end position="213"/>
    </location>
</feature>
<dbReference type="AlphaFoldDB" id="A0A0D2UD41"/>
<dbReference type="InterPro" id="IPR011009">
    <property type="entry name" value="Kinase-like_dom_sf"/>
</dbReference>
<dbReference type="RefSeq" id="XP_004363577.1">
    <property type="nucleotide sequence ID" value="XM_004363520.1"/>
</dbReference>